<feature type="disulfide bond" evidence="6">
    <location>
        <begin position="535"/>
        <end position="562"/>
    </location>
</feature>
<evidence type="ECO:0000313" key="9">
    <source>
        <dbReference type="RefSeq" id="XP_008585885.1"/>
    </source>
</evidence>
<feature type="domain" description="Sushi" evidence="7">
    <location>
        <begin position="261"/>
        <end position="320"/>
    </location>
</feature>
<evidence type="ECO:0000256" key="6">
    <source>
        <dbReference type="PROSITE-ProRule" id="PRU00302"/>
    </source>
</evidence>
<feature type="domain" description="Sushi" evidence="7">
    <location>
        <begin position="196"/>
        <end position="260"/>
    </location>
</feature>
<dbReference type="Gene3D" id="2.20.28.230">
    <property type="match status" value="1"/>
</dbReference>
<evidence type="ECO:0000256" key="2">
    <source>
        <dbReference type="ARBA" id="ARBA00022729"/>
    </source>
</evidence>
<keyword evidence="5" id="KW-0325">Glycoprotein</keyword>
<dbReference type="PANTHER" id="PTHR19325:SF551">
    <property type="entry name" value="ZONA PELLUCIDA SPERM-BINDING PROTEIN 3 RECEPTOR"/>
    <property type="match status" value="1"/>
</dbReference>
<dbReference type="CDD" id="cd00033">
    <property type="entry name" value="CCP"/>
    <property type="match status" value="8"/>
</dbReference>
<dbReference type="Gene3D" id="2.10.70.10">
    <property type="entry name" value="Complement Module, domain 1"/>
    <property type="match status" value="7"/>
</dbReference>
<dbReference type="PANTHER" id="PTHR19325">
    <property type="entry name" value="COMPLEMENT COMPONENT-RELATED SUSHI DOMAIN-CONTAINING"/>
    <property type="match status" value="1"/>
</dbReference>
<feature type="domain" description="Sushi" evidence="7">
    <location>
        <begin position="387"/>
        <end position="448"/>
    </location>
</feature>
<feature type="domain" description="Sushi" evidence="7">
    <location>
        <begin position="134"/>
        <end position="195"/>
    </location>
</feature>
<dbReference type="InterPro" id="IPR040514">
    <property type="entry name" value="C4bp_oligo"/>
</dbReference>
<dbReference type="Gene3D" id="1.20.5.3730">
    <property type="match status" value="1"/>
</dbReference>
<feature type="disulfide bond" evidence="6">
    <location>
        <begin position="291"/>
        <end position="318"/>
    </location>
</feature>
<sequence length="622" mass="69616">MTSGNSMTVKLSSFYRKMSEMEQVVHPPRAPNGTLHRKREIAAWPFFRLWEVSDPTLFQMTLFAALLAVVVGDCGLPPNLPFASPINTLNETRFKTGTVLKYSCRPGYSRALSSQILVCKPRGRWEYSDFCVKKRCKNPGDLPNGQVEIKTDLSFGSKLEFSCSEGYVLIGSTTSHCEIQDRGVEWSDPLPQCEIVKCESPPHISNGKHNGGDEQIYTYGSSVTYTCDPNFSLLGEASISCTVENKTIGVWSPSPPTCEKITCSQPNVPHGSVVSGFGHTYSYKDSIVFQCQKGYILRGNSLIHCEASNTWNPSPPICEPNSCIGLPDIPHAFWEGYQRTTEGDVYDIGTVLRFHCVAGYKPIADEPTIVTCQKNLRWTPFSGCEEVCCPKPDAKKVKITQHKKNRAANSCAYFYRDRISYTCDESYEFSATCQSDGTWSPQTPSCNYDCRFPPSIAHGHHRRVTSYIIPKDEFIYECDEGYTLVGQAKLSCSSSGWSHPAPQCKALCVKPDIVHGKLSVDKRQYIESENITIRCDSGYGVLGPQIITCSENRTWYPEVPMCEWEVPSEGCEHVLAGRNLTQCLPRPEDVKMALELYKLSLEIELLELQRDKERLSLLESSP</sequence>
<feature type="disulfide bond" evidence="6">
    <location>
        <begin position="104"/>
        <end position="131"/>
    </location>
</feature>
<dbReference type="SUPFAM" id="SSF57535">
    <property type="entry name" value="Complement control module/SCR domain"/>
    <property type="match status" value="8"/>
</dbReference>
<feature type="disulfide bond" evidence="6">
    <location>
        <begin position="198"/>
        <end position="241"/>
    </location>
</feature>
<accession>A0ABM0RZ44</accession>
<evidence type="ECO:0000259" key="7">
    <source>
        <dbReference type="PROSITE" id="PS50923"/>
    </source>
</evidence>
<feature type="domain" description="Sushi" evidence="7">
    <location>
        <begin position="72"/>
        <end position="133"/>
    </location>
</feature>
<keyword evidence="3" id="KW-0677">Repeat</keyword>
<dbReference type="InterPro" id="IPR000436">
    <property type="entry name" value="Sushi_SCR_CCP_dom"/>
</dbReference>
<keyword evidence="8" id="KW-1185">Reference proteome</keyword>
<dbReference type="Pfam" id="PF00084">
    <property type="entry name" value="Sushi"/>
    <property type="match status" value="8"/>
</dbReference>
<evidence type="ECO:0000256" key="4">
    <source>
        <dbReference type="ARBA" id="ARBA00023157"/>
    </source>
</evidence>
<keyword evidence="4 6" id="KW-1015">Disulfide bond</keyword>
<protein>
    <submittedName>
        <fullName evidence="9">C4b-binding protein alpha chain</fullName>
    </submittedName>
</protein>
<evidence type="ECO:0000256" key="5">
    <source>
        <dbReference type="ARBA" id="ARBA00023180"/>
    </source>
</evidence>
<dbReference type="SMART" id="SM00032">
    <property type="entry name" value="CCP"/>
    <property type="match status" value="8"/>
</dbReference>
<evidence type="ECO:0000256" key="1">
    <source>
        <dbReference type="ARBA" id="ARBA00022659"/>
    </source>
</evidence>
<name>A0ABM0RZ44_GALVR</name>
<proteinExistence type="predicted"/>
<reference evidence="9" key="1">
    <citation type="submission" date="2025-08" db="UniProtKB">
        <authorList>
            <consortium name="RefSeq"/>
        </authorList>
    </citation>
    <scope>IDENTIFICATION</scope>
</reference>
<dbReference type="RefSeq" id="XP_008585885.1">
    <property type="nucleotide sequence ID" value="XM_008587663.1"/>
</dbReference>
<dbReference type="Proteomes" id="UP000694923">
    <property type="component" value="Unplaced"/>
</dbReference>
<gene>
    <name evidence="9" type="primary">C4BPA</name>
</gene>
<comment type="caution">
    <text evidence="6">Lacks conserved residue(s) required for the propagation of feature annotation.</text>
</comment>
<feature type="domain" description="Sushi" evidence="7">
    <location>
        <begin position="321"/>
        <end position="386"/>
    </location>
</feature>
<dbReference type="InterPro" id="IPR050350">
    <property type="entry name" value="Compl-Cell_Adhes-Reg"/>
</dbReference>
<feature type="domain" description="Sushi" evidence="7">
    <location>
        <begin position="506"/>
        <end position="564"/>
    </location>
</feature>
<dbReference type="InterPro" id="IPR035976">
    <property type="entry name" value="Sushi/SCR/CCP_sf"/>
</dbReference>
<dbReference type="Pfam" id="PF18453">
    <property type="entry name" value="C4bp_oligo"/>
    <property type="match status" value="1"/>
</dbReference>
<keyword evidence="1 6" id="KW-0768">Sushi</keyword>
<keyword evidence="2" id="KW-0732">Signal</keyword>
<dbReference type="PROSITE" id="PS50923">
    <property type="entry name" value="SUSHI"/>
    <property type="match status" value="7"/>
</dbReference>
<dbReference type="GeneID" id="103603178"/>
<evidence type="ECO:0000313" key="8">
    <source>
        <dbReference type="Proteomes" id="UP000694923"/>
    </source>
</evidence>
<evidence type="ECO:0000256" key="3">
    <source>
        <dbReference type="ARBA" id="ARBA00022737"/>
    </source>
</evidence>
<organism evidence="8 9">
    <name type="scientific">Galeopterus variegatus</name>
    <name type="common">Malayan flying lemur</name>
    <name type="synonym">Cynocephalus variegatus</name>
    <dbReference type="NCBI Taxonomy" id="482537"/>
    <lineage>
        <taxon>Eukaryota</taxon>
        <taxon>Metazoa</taxon>
        <taxon>Chordata</taxon>
        <taxon>Craniata</taxon>
        <taxon>Vertebrata</taxon>
        <taxon>Euteleostomi</taxon>
        <taxon>Mammalia</taxon>
        <taxon>Eutheria</taxon>
        <taxon>Euarchontoglires</taxon>
        <taxon>Dermoptera</taxon>
        <taxon>Cynocephalidae</taxon>
        <taxon>Galeopterus</taxon>
    </lineage>
</organism>